<evidence type="ECO:0000313" key="2">
    <source>
        <dbReference type="Proteomes" id="UP000799771"/>
    </source>
</evidence>
<dbReference type="GeneID" id="54402360"/>
<dbReference type="EMBL" id="ML977516">
    <property type="protein sequence ID" value="KAF2125482.1"/>
    <property type="molecule type" value="Genomic_DNA"/>
</dbReference>
<evidence type="ECO:0000313" key="1">
    <source>
        <dbReference type="EMBL" id="KAF2125482.1"/>
    </source>
</evidence>
<name>A0A6A6A0F2_9PLEO</name>
<organism evidence="1 2">
    <name type="scientific">Dothidotthia symphoricarpi CBS 119687</name>
    <dbReference type="NCBI Taxonomy" id="1392245"/>
    <lineage>
        <taxon>Eukaryota</taxon>
        <taxon>Fungi</taxon>
        <taxon>Dikarya</taxon>
        <taxon>Ascomycota</taxon>
        <taxon>Pezizomycotina</taxon>
        <taxon>Dothideomycetes</taxon>
        <taxon>Pleosporomycetidae</taxon>
        <taxon>Pleosporales</taxon>
        <taxon>Dothidotthiaceae</taxon>
        <taxon>Dothidotthia</taxon>
    </lineage>
</organism>
<reference evidence="1" key="1">
    <citation type="journal article" date="2020" name="Stud. Mycol.">
        <title>101 Dothideomycetes genomes: a test case for predicting lifestyles and emergence of pathogens.</title>
        <authorList>
            <person name="Haridas S."/>
            <person name="Albert R."/>
            <person name="Binder M."/>
            <person name="Bloem J."/>
            <person name="Labutti K."/>
            <person name="Salamov A."/>
            <person name="Andreopoulos B."/>
            <person name="Baker S."/>
            <person name="Barry K."/>
            <person name="Bills G."/>
            <person name="Bluhm B."/>
            <person name="Cannon C."/>
            <person name="Castanera R."/>
            <person name="Culley D."/>
            <person name="Daum C."/>
            <person name="Ezra D."/>
            <person name="Gonzalez J."/>
            <person name="Henrissat B."/>
            <person name="Kuo A."/>
            <person name="Liang C."/>
            <person name="Lipzen A."/>
            <person name="Lutzoni F."/>
            <person name="Magnuson J."/>
            <person name="Mondo S."/>
            <person name="Nolan M."/>
            <person name="Ohm R."/>
            <person name="Pangilinan J."/>
            <person name="Park H.-J."/>
            <person name="Ramirez L."/>
            <person name="Alfaro M."/>
            <person name="Sun H."/>
            <person name="Tritt A."/>
            <person name="Yoshinaga Y."/>
            <person name="Zwiers L.-H."/>
            <person name="Turgeon B."/>
            <person name="Goodwin S."/>
            <person name="Spatafora J."/>
            <person name="Crous P."/>
            <person name="Grigoriev I."/>
        </authorList>
    </citation>
    <scope>NUCLEOTIDE SEQUENCE</scope>
    <source>
        <strain evidence="1">CBS 119687</strain>
    </source>
</reference>
<gene>
    <name evidence="1" type="ORF">P153DRAFT_114034</name>
</gene>
<accession>A0A6A6A0F2</accession>
<proteinExistence type="predicted"/>
<protein>
    <submittedName>
        <fullName evidence="1">Uncharacterized protein</fullName>
    </submittedName>
</protein>
<dbReference type="RefSeq" id="XP_033519874.1">
    <property type="nucleotide sequence ID" value="XM_033661928.1"/>
</dbReference>
<sequence>MLFVTMKQDKPSDRAKLHSSLAFLITLHATEPSVALSLHSCPAKDHCVSKEGRGSCSRYLASVLDLDESRCAKAWLDPTLYHFCPSNRLHQVHIQLLFARKNVWIPASQRQWGRSSHRSKTQVVLSGYEAWIP</sequence>
<dbReference type="Proteomes" id="UP000799771">
    <property type="component" value="Unassembled WGS sequence"/>
</dbReference>
<dbReference type="AlphaFoldDB" id="A0A6A6A0F2"/>
<keyword evidence="2" id="KW-1185">Reference proteome</keyword>